<evidence type="ECO:0000256" key="1">
    <source>
        <dbReference type="SAM" id="MobiDB-lite"/>
    </source>
</evidence>
<keyword evidence="3" id="KW-1185">Reference proteome</keyword>
<proteinExistence type="predicted"/>
<feature type="region of interest" description="Disordered" evidence="1">
    <location>
        <begin position="1"/>
        <end position="29"/>
    </location>
</feature>
<evidence type="ECO:0000313" key="2">
    <source>
        <dbReference type="EMBL" id="QDB73276.1"/>
    </source>
</evidence>
<evidence type="ECO:0000313" key="3">
    <source>
        <dbReference type="Proteomes" id="UP000318470"/>
    </source>
</evidence>
<feature type="compositionally biased region" description="Basic residues" evidence="1">
    <location>
        <begin position="1"/>
        <end position="23"/>
    </location>
</feature>
<dbReference type="EMBL" id="MK795384">
    <property type="protein sequence ID" value="QDB73276.1"/>
    <property type="molecule type" value="Genomic_DNA"/>
</dbReference>
<sequence>MKCRNRRLSKVRANRVVKQRRRSVQTLEK</sequence>
<protein>
    <submittedName>
        <fullName evidence="2">IS1634 family transposase</fullName>
    </submittedName>
</protein>
<organism evidence="2 3">
    <name type="scientific">Vibrio phage VAP7</name>
    <dbReference type="NCBI Taxonomy" id="2584487"/>
    <lineage>
        <taxon>Viruses</taxon>
        <taxon>Duplodnaviria</taxon>
        <taxon>Heunggongvirae</taxon>
        <taxon>Uroviricota</taxon>
        <taxon>Caudoviricetes</taxon>
        <taxon>Pantevenvirales</taxon>
        <taxon>Ackermannviridae</taxon>
        <taxon>Vapseptimavirus</taxon>
        <taxon>Vapseptimavirus VAP7</taxon>
    </lineage>
</organism>
<accession>A0A4Y5TXA6</accession>
<dbReference type="Proteomes" id="UP000318470">
    <property type="component" value="Segment"/>
</dbReference>
<dbReference type="KEGG" id="vg:55616113"/>
<reference evidence="2 3" key="1">
    <citation type="submission" date="2019-04" db="EMBL/GenBank/DDBJ databases">
        <authorList>
            <person name="Gao M."/>
            <person name="Bai C."/>
            <person name="Tong Y."/>
            <person name="Xu X."/>
        </authorList>
    </citation>
    <scope>NUCLEOTIDE SEQUENCE [LARGE SCALE GENOMIC DNA]</scope>
    <source>
        <strain evidence="2 3">Vibrio alginolyticus VA1</strain>
    </source>
</reference>
<name>A0A4Y5TXA6_9CAUD</name>
<dbReference type="GeneID" id="55616113"/>
<dbReference type="RefSeq" id="YP_009845750.1">
    <property type="nucleotide sequence ID" value="NC_048765.1"/>
</dbReference>